<evidence type="ECO:0000256" key="7">
    <source>
        <dbReference type="SAM" id="Phobius"/>
    </source>
</evidence>
<dbReference type="CDD" id="cd07324">
    <property type="entry name" value="M48C_Oma1-like"/>
    <property type="match status" value="1"/>
</dbReference>
<feature type="domain" description="Peptidase M48" evidence="8">
    <location>
        <begin position="81"/>
        <end position="252"/>
    </location>
</feature>
<evidence type="ECO:0000256" key="4">
    <source>
        <dbReference type="ARBA" id="ARBA00022833"/>
    </source>
</evidence>
<dbReference type="OrthoDB" id="9810445at2"/>
<dbReference type="GO" id="GO:0046872">
    <property type="term" value="F:metal ion binding"/>
    <property type="evidence" value="ECO:0007669"/>
    <property type="project" value="UniProtKB-KW"/>
</dbReference>
<dbReference type="Gene3D" id="3.30.2010.10">
    <property type="entry name" value="Metalloproteases ('zincins'), catalytic domain"/>
    <property type="match status" value="1"/>
</dbReference>
<feature type="transmembrane region" description="Helical" evidence="7">
    <location>
        <begin position="23"/>
        <end position="42"/>
    </location>
</feature>
<evidence type="ECO:0000256" key="2">
    <source>
        <dbReference type="ARBA" id="ARBA00022723"/>
    </source>
</evidence>
<dbReference type="InterPro" id="IPR001915">
    <property type="entry name" value="Peptidase_M48"/>
</dbReference>
<evidence type="ECO:0000256" key="5">
    <source>
        <dbReference type="ARBA" id="ARBA00023049"/>
    </source>
</evidence>
<accession>A0A502KUC7</accession>
<proteinExistence type="inferred from homology"/>
<name>A0A502KUC7_9GAMM</name>
<organism evidence="9 10">
    <name type="scientific">Litorilituus lipolyticus</name>
    <dbReference type="NCBI Taxonomy" id="2491017"/>
    <lineage>
        <taxon>Bacteria</taxon>
        <taxon>Pseudomonadati</taxon>
        <taxon>Pseudomonadota</taxon>
        <taxon>Gammaproteobacteria</taxon>
        <taxon>Alteromonadales</taxon>
        <taxon>Colwelliaceae</taxon>
        <taxon>Litorilituus</taxon>
    </lineage>
</organism>
<keyword evidence="4 6" id="KW-0862">Zinc</keyword>
<dbReference type="AlphaFoldDB" id="A0A502KUC7"/>
<dbReference type="EMBL" id="SAWY01000020">
    <property type="protein sequence ID" value="TPH15152.1"/>
    <property type="molecule type" value="Genomic_DNA"/>
</dbReference>
<dbReference type="Proteomes" id="UP000315303">
    <property type="component" value="Unassembled WGS sequence"/>
</dbReference>
<dbReference type="Pfam" id="PF01435">
    <property type="entry name" value="Peptidase_M48"/>
    <property type="match status" value="1"/>
</dbReference>
<keyword evidence="5 6" id="KW-0482">Metalloprotease</keyword>
<reference evidence="9 10" key="1">
    <citation type="submission" date="2019-01" db="EMBL/GenBank/DDBJ databases">
        <title>Litorilituus lipolytica sp. nov., isolated from intertidal sand of the Yellow Sea in China.</title>
        <authorList>
            <person name="Liu A."/>
        </authorList>
    </citation>
    <scope>NUCLEOTIDE SEQUENCE [LARGE SCALE GENOMIC DNA]</scope>
    <source>
        <strain evidence="9 10">RZ04</strain>
    </source>
</reference>
<keyword evidence="7" id="KW-0812">Transmembrane</keyword>
<evidence type="ECO:0000256" key="3">
    <source>
        <dbReference type="ARBA" id="ARBA00022801"/>
    </source>
</evidence>
<keyword evidence="7" id="KW-0472">Membrane</keyword>
<dbReference type="GO" id="GO:0016020">
    <property type="term" value="C:membrane"/>
    <property type="evidence" value="ECO:0007669"/>
    <property type="project" value="TreeGrafter"/>
</dbReference>
<dbReference type="GO" id="GO:0004222">
    <property type="term" value="F:metalloendopeptidase activity"/>
    <property type="evidence" value="ECO:0007669"/>
    <property type="project" value="InterPro"/>
</dbReference>
<sequence length="291" mass="32227">MIYRNPKIPEGINYSNANPVKEFALLASGAIAIIILAIYLLGSLLDWSSKFIPFAYEQELAEPWVKQFKGNPTTQQNEVAAYLQRLADDMTPLMALEDDVEITLHYVNSDTVNGVATLGGNIFIFRGLLEKLPSENALAMLLAHEIVHVKLRHPVKALSKGALFTLLYAVLSGQSNTDVSGLFSGTSQFAFLGFSRSQEQAADDEALRVLHEYYRNTQGASELFNVLLEESQQSGVEVLSVFHTHPEVTKRLLNTETVSGINNWPTKGQSVKIPAHIQELVQQNKLQQSAE</sequence>
<dbReference type="PANTHER" id="PTHR22726:SF1">
    <property type="entry name" value="METALLOENDOPEPTIDASE OMA1, MITOCHONDRIAL"/>
    <property type="match status" value="1"/>
</dbReference>
<dbReference type="RefSeq" id="WP_140603308.1">
    <property type="nucleotide sequence ID" value="NZ_SAWY01000020.1"/>
</dbReference>
<comment type="similarity">
    <text evidence="6">Belongs to the peptidase M48 family.</text>
</comment>
<keyword evidence="10" id="KW-1185">Reference proteome</keyword>
<evidence type="ECO:0000256" key="6">
    <source>
        <dbReference type="RuleBase" id="RU003983"/>
    </source>
</evidence>
<protein>
    <recommendedName>
        <fullName evidence="8">Peptidase M48 domain-containing protein</fullName>
    </recommendedName>
</protein>
<keyword evidence="2" id="KW-0479">Metal-binding</keyword>
<dbReference type="PANTHER" id="PTHR22726">
    <property type="entry name" value="METALLOENDOPEPTIDASE OMA1"/>
    <property type="match status" value="1"/>
</dbReference>
<gene>
    <name evidence="9" type="ORF">EPA86_10060</name>
</gene>
<comment type="cofactor">
    <cofactor evidence="6">
        <name>Zn(2+)</name>
        <dbReference type="ChEBI" id="CHEBI:29105"/>
    </cofactor>
    <text evidence="6">Binds 1 zinc ion per subunit.</text>
</comment>
<keyword evidence="3 6" id="KW-0378">Hydrolase</keyword>
<comment type="caution">
    <text evidence="9">The sequence shown here is derived from an EMBL/GenBank/DDBJ whole genome shotgun (WGS) entry which is preliminary data.</text>
</comment>
<keyword evidence="1 6" id="KW-0645">Protease</keyword>
<evidence type="ECO:0000313" key="10">
    <source>
        <dbReference type="Proteomes" id="UP000315303"/>
    </source>
</evidence>
<keyword evidence="7" id="KW-1133">Transmembrane helix</keyword>
<evidence type="ECO:0000256" key="1">
    <source>
        <dbReference type="ARBA" id="ARBA00022670"/>
    </source>
</evidence>
<dbReference type="GO" id="GO:0051603">
    <property type="term" value="P:proteolysis involved in protein catabolic process"/>
    <property type="evidence" value="ECO:0007669"/>
    <property type="project" value="TreeGrafter"/>
</dbReference>
<evidence type="ECO:0000313" key="9">
    <source>
        <dbReference type="EMBL" id="TPH15152.1"/>
    </source>
</evidence>
<dbReference type="InterPro" id="IPR051156">
    <property type="entry name" value="Mito/Outer_Membr_Metalloprot"/>
</dbReference>
<evidence type="ECO:0000259" key="8">
    <source>
        <dbReference type="Pfam" id="PF01435"/>
    </source>
</evidence>